<accession>A0A4Y7RW20</accession>
<organism evidence="1 2">
    <name type="scientific">Pelotomaculum propionicicum</name>
    <dbReference type="NCBI Taxonomy" id="258475"/>
    <lineage>
        <taxon>Bacteria</taxon>
        <taxon>Bacillati</taxon>
        <taxon>Bacillota</taxon>
        <taxon>Clostridia</taxon>
        <taxon>Eubacteriales</taxon>
        <taxon>Desulfotomaculaceae</taxon>
        <taxon>Pelotomaculum</taxon>
    </lineage>
</organism>
<reference evidence="1 2" key="1">
    <citation type="journal article" date="2018" name="Environ. Microbiol.">
        <title>Novel energy conservation strategies and behaviour of Pelotomaculum schinkii driving syntrophic propionate catabolism.</title>
        <authorList>
            <person name="Hidalgo-Ahumada C.A.P."/>
            <person name="Nobu M.K."/>
            <person name="Narihiro T."/>
            <person name="Tamaki H."/>
            <person name="Liu W.T."/>
            <person name="Kamagata Y."/>
            <person name="Stams A.J.M."/>
            <person name="Imachi H."/>
            <person name="Sousa D.Z."/>
        </authorList>
    </citation>
    <scope>NUCLEOTIDE SEQUENCE [LARGE SCALE GENOMIC DNA]</scope>
    <source>
        <strain evidence="1 2">MGP</strain>
    </source>
</reference>
<comment type="caution">
    <text evidence="1">The sequence shown here is derived from an EMBL/GenBank/DDBJ whole genome shotgun (WGS) entry which is preliminary data.</text>
</comment>
<dbReference type="Proteomes" id="UP000297597">
    <property type="component" value="Unassembled WGS sequence"/>
</dbReference>
<keyword evidence="2" id="KW-1185">Reference proteome</keyword>
<protein>
    <submittedName>
        <fullName evidence="1">Uncharacterized protein</fullName>
    </submittedName>
</protein>
<dbReference type="EMBL" id="QFFZ01000004">
    <property type="protein sequence ID" value="TEB12916.1"/>
    <property type="molecule type" value="Genomic_DNA"/>
</dbReference>
<dbReference type="AlphaFoldDB" id="A0A4Y7RW20"/>
<evidence type="ECO:0000313" key="2">
    <source>
        <dbReference type="Proteomes" id="UP000297597"/>
    </source>
</evidence>
<sequence>MSDFTNSFFNIGSIEKLLNENRRPACVYADENKKMYLKWFNIENYNSLETLFAISQNGLCRTHGWELSQFGNKLSTLNQFVINKKTNELESH</sequence>
<gene>
    <name evidence="1" type="ORF">Pmgp_00554</name>
</gene>
<evidence type="ECO:0000313" key="1">
    <source>
        <dbReference type="EMBL" id="TEB12916.1"/>
    </source>
</evidence>
<proteinExistence type="predicted"/>
<name>A0A4Y7RW20_9FIRM</name>